<accession>A0A9P8CIU1</accession>
<keyword evidence="3" id="KW-1185">Reference proteome</keyword>
<dbReference type="AlphaFoldDB" id="A0A9P8CIU1"/>
<feature type="region of interest" description="Disordered" evidence="1">
    <location>
        <begin position="504"/>
        <end position="524"/>
    </location>
</feature>
<organism evidence="2 3">
    <name type="scientific">Calycina marina</name>
    <dbReference type="NCBI Taxonomy" id="1763456"/>
    <lineage>
        <taxon>Eukaryota</taxon>
        <taxon>Fungi</taxon>
        <taxon>Dikarya</taxon>
        <taxon>Ascomycota</taxon>
        <taxon>Pezizomycotina</taxon>
        <taxon>Leotiomycetes</taxon>
        <taxon>Helotiales</taxon>
        <taxon>Pezizellaceae</taxon>
        <taxon>Calycina</taxon>
    </lineage>
</organism>
<evidence type="ECO:0000256" key="1">
    <source>
        <dbReference type="SAM" id="MobiDB-lite"/>
    </source>
</evidence>
<protein>
    <submittedName>
        <fullName evidence="2">Uncharacterized protein</fullName>
    </submittedName>
</protein>
<comment type="caution">
    <text evidence="2">The sequence shown here is derived from an EMBL/GenBank/DDBJ whole genome shotgun (WGS) entry which is preliminary data.</text>
</comment>
<dbReference type="Proteomes" id="UP000887226">
    <property type="component" value="Unassembled WGS sequence"/>
</dbReference>
<sequence length="546" mass="60713">MSQQGCFDLTCTMASRASEVLTSASVFRPVVPLPRDLATHLKICFEDILIQGITIFGDVTLCGTSHPNRLQTPAYKPEPILIEILTTLLIHPKYTTRALAEHKEIPQRSIHILRGLVESIGPLSIDLSIAYSLKSAEGRHARSGNDFDDESIDVKKVLGNRGRLKDNAKDFWQIVGWAFNCSVVHHRRWKYWKVWLDYMLDVLDADWDARERLDIEETGTSYGGDSFQAKSTRRSEALIVQYLSDVGRSTKLQTVVDSIFTDGGGHDMASYPEVFPNETLGASAVKKVEKQVNYTKGFGNLEEGDDDEMEFGIAALGDEELSCSQISQSTDDGEATPDHWLGGSESITLRQRIIIQLSRVSLYLPQNFVPIRTLYTCLTDAIKSLPVESFSLLMSGTSSTFLPDNVQVSLSGMLLARYLPKDAPNPRNFRKGQDNDDLNRDTLEKCYLPFAASTSSAEDNAKVSILVETAFRLCVKSGVIARRSPGLKTAVEKGIRAREFKVNSTKPKARGASKMQKRDDSPDKMWLKTSGLRIRAMLAFLEQAGS</sequence>
<dbReference type="EMBL" id="MU253745">
    <property type="protein sequence ID" value="KAG9248653.1"/>
    <property type="molecule type" value="Genomic_DNA"/>
</dbReference>
<gene>
    <name evidence="2" type="ORF">BJ878DRAFT_326298</name>
</gene>
<evidence type="ECO:0000313" key="3">
    <source>
        <dbReference type="Proteomes" id="UP000887226"/>
    </source>
</evidence>
<dbReference type="OrthoDB" id="5411773at2759"/>
<evidence type="ECO:0000313" key="2">
    <source>
        <dbReference type="EMBL" id="KAG9248653.1"/>
    </source>
</evidence>
<reference evidence="2" key="1">
    <citation type="journal article" date="2021" name="IMA Fungus">
        <title>Genomic characterization of three marine fungi, including Emericellopsis atlantica sp. nov. with signatures of a generalist lifestyle and marine biomass degradation.</title>
        <authorList>
            <person name="Hagestad O.C."/>
            <person name="Hou L."/>
            <person name="Andersen J.H."/>
            <person name="Hansen E.H."/>
            <person name="Altermark B."/>
            <person name="Li C."/>
            <person name="Kuhnert E."/>
            <person name="Cox R.J."/>
            <person name="Crous P.W."/>
            <person name="Spatafora J.W."/>
            <person name="Lail K."/>
            <person name="Amirebrahimi M."/>
            <person name="Lipzen A."/>
            <person name="Pangilinan J."/>
            <person name="Andreopoulos W."/>
            <person name="Hayes R.D."/>
            <person name="Ng V."/>
            <person name="Grigoriev I.V."/>
            <person name="Jackson S.A."/>
            <person name="Sutton T.D.S."/>
            <person name="Dobson A.D.W."/>
            <person name="Rama T."/>
        </authorList>
    </citation>
    <scope>NUCLEOTIDE SEQUENCE</scope>
    <source>
        <strain evidence="2">TRa3180A</strain>
    </source>
</reference>
<name>A0A9P8CIU1_9HELO</name>
<proteinExistence type="predicted"/>